<keyword evidence="1" id="KW-0813">Transport</keyword>
<feature type="domain" description="ABC transporter" evidence="4">
    <location>
        <begin position="3"/>
        <end position="227"/>
    </location>
</feature>
<dbReference type="InterPro" id="IPR003593">
    <property type="entry name" value="AAA+_ATPase"/>
</dbReference>
<dbReference type="RefSeq" id="WP_166034050.1">
    <property type="nucleotide sequence ID" value="NZ_CP049887.1"/>
</dbReference>
<evidence type="ECO:0000256" key="1">
    <source>
        <dbReference type="ARBA" id="ARBA00022448"/>
    </source>
</evidence>
<keyword evidence="2" id="KW-0547">Nucleotide-binding</keyword>
<dbReference type="SUPFAM" id="SSF52540">
    <property type="entry name" value="P-loop containing nucleoside triphosphate hydrolases"/>
    <property type="match status" value="1"/>
</dbReference>
<dbReference type="Gene3D" id="3.40.50.300">
    <property type="entry name" value="P-loop containing nucleotide triphosphate hydrolases"/>
    <property type="match status" value="1"/>
</dbReference>
<gene>
    <name evidence="5" type="ORF">G7082_04710</name>
</gene>
<evidence type="ECO:0000256" key="3">
    <source>
        <dbReference type="ARBA" id="ARBA00022840"/>
    </source>
</evidence>
<protein>
    <submittedName>
        <fullName evidence="5">ABC transporter ATP-binding protein</fullName>
    </submittedName>
</protein>
<dbReference type="PANTHER" id="PTHR42939:SF1">
    <property type="entry name" value="ABC TRANSPORTER ATP-BINDING PROTEIN ALBC-RELATED"/>
    <property type="match status" value="1"/>
</dbReference>
<dbReference type="KEGG" id="vhy:G7082_04710"/>
<dbReference type="PANTHER" id="PTHR42939">
    <property type="entry name" value="ABC TRANSPORTER ATP-BINDING PROTEIN ALBC-RELATED"/>
    <property type="match status" value="1"/>
</dbReference>
<name>A0A6G8ASB4_9ENTE</name>
<dbReference type="GO" id="GO:0016887">
    <property type="term" value="F:ATP hydrolysis activity"/>
    <property type="evidence" value="ECO:0007669"/>
    <property type="project" value="InterPro"/>
</dbReference>
<dbReference type="Proteomes" id="UP000501747">
    <property type="component" value="Chromosome"/>
</dbReference>
<keyword evidence="6" id="KW-1185">Reference proteome</keyword>
<evidence type="ECO:0000256" key="2">
    <source>
        <dbReference type="ARBA" id="ARBA00022741"/>
    </source>
</evidence>
<reference evidence="5 6" key="1">
    <citation type="submission" date="2020-03" db="EMBL/GenBank/DDBJ databases">
        <title>Vagococcus sp. nov., isolated from beetles.</title>
        <authorList>
            <person name="Hyun D.-W."/>
            <person name="Bae J.-W."/>
        </authorList>
    </citation>
    <scope>NUCLEOTIDE SEQUENCE [LARGE SCALE GENOMIC DNA]</scope>
    <source>
        <strain evidence="5 6">HDW17B</strain>
    </source>
</reference>
<dbReference type="EMBL" id="CP049887">
    <property type="protein sequence ID" value="QIL47880.1"/>
    <property type="molecule type" value="Genomic_DNA"/>
</dbReference>
<dbReference type="AlphaFoldDB" id="A0A6G8ASB4"/>
<accession>A0A6G8ASB4</accession>
<dbReference type="PROSITE" id="PS50893">
    <property type="entry name" value="ABC_TRANSPORTER_2"/>
    <property type="match status" value="1"/>
</dbReference>
<keyword evidence="3 5" id="KW-0067">ATP-binding</keyword>
<dbReference type="InterPro" id="IPR051782">
    <property type="entry name" value="ABC_Transporter_VariousFunc"/>
</dbReference>
<dbReference type="InterPro" id="IPR003439">
    <property type="entry name" value="ABC_transporter-like_ATP-bd"/>
</dbReference>
<evidence type="ECO:0000313" key="6">
    <source>
        <dbReference type="Proteomes" id="UP000501747"/>
    </source>
</evidence>
<dbReference type="Pfam" id="PF00005">
    <property type="entry name" value="ABC_tran"/>
    <property type="match status" value="1"/>
</dbReference>
<evidence type="ECO:0000313" key="5">
    <source>
        <dbReference type="EMBL" id="QIL47880.1"/>
    </source>
</evidence>
<evidence type="ECO:0000259" key="4">
    <source>
        <dbReference type="PROSITE" id="PS50893"/>
    </source>
</evidence>
<proteinExistence type="predicted"/>
<organism evidence="5 6">
    <name type="scientific">Vagococcus hydrophili</name>
    <dbReference type="NCBI Taxonomy" id="2714947"/>
    <lineage>
        <taxon>Bacteria</taxon>
        <taxon>Bacillati</taxon>
        <taxon>Bacillota</taxon>
        <taxon>Bacilli</taxon>
        <taxon>Lactobacillales</taxon>
        <taxon>Enterococcaceae</taxon>
        <taxon>Vagococcus</taxon>
    </lineage>
</organism>
<sequence>MILNAKNVNKSYKNDLILNDLFFKIEKPKILGLVAPNGSGKTTLFNAICNLESIDSGEIYIFDELNSSSGIFNKMSYMQDSKILYTNLTGWDHLLYVAKCHKINQENTIDLISDLDMKRYVKKKVSTYSLGMKQTLLLAMSILSKPKLLLLDEPLNGLDVTKCDIFRKIILALHSTGTTVIISSHNLEEIEKLTTDILFLKSGKLISSNNQQLLLDFSKQKTEYDVILDITTSLFNVLKKAFQIEKISRYKITIRMNEYEKENFIALCKENKCTIFDIELKENMTYQLYKMLFEC</sequence>
<dbReference type="SMART" id="SM00382">
    <property type="entry name" value="AAA"/>
    <property type="match status" value="1"/>
</dbReference>
<dbReference type="InterPro" id="IPR027417">
    <property type="entry name" value="P-loop_NTPase"/>
</dbReference>
<dbReference type="GO" id="GO:0005524">
    <property type="term" value="F:ATP binding"/>
    <property type="evidence" value="ECO:0007669"/>
    <property type="project" value="UniProtKB-KW"/>
</dbReference>
<dbReference type="CDD" id="cd03230">
    <property type="entry name" value="ABC_DR_subfamily_A"/>
    <property type="match status" value="1"/>
</dbReference>